<comment type="catalytic activity">
    <reaction evidence="15">
        <text>a 3-O-[N-acetyl-alpha-neuraminyl-(2-&gt;3)-beta-D-galactosyl-(1-&gt;3)-N-acetyl-alpha-D-galactosaminyl]-L-threonyl-[protein] + CMP-N-acetyl-beta-neuraminate = a 3-O-{alpha-Neu5Ac-(2-&gt;3)-beta-D-Gal-(1-&gt;3)-[alpha-Neu5Ac-(2-&gt;6)]-alpha-D-GalNAc}-L-threonyl-[protein] + CMP + H(+)</text>
        <dbReference type="Rhea" id="RHEA:81659"/>
        <dbReference type="Rhea" id="RHEA-COMP:14417"/>
        <dbReference type="Rhea" id="RHEA-COMP:16763"/>
        <dbReference type="ChEBI" id="CHEBI:15378"/>
        <dbReference type="ChEBI" id="CHEBI:57812"/>
        <dbReference type="ChEBI" id="CHEBI:60377"/>
        <dbReference type="ChEBI" id="CHEBI:139598"/>
        <dbReference type="ChEBI" id="CHEBI:156398"/>
    </reaction>
    <physiologicalReaction direction="left-to-right" evidence="15">
        <dbReference type="Rhea" id="RHEA:81660"/>
    </physiologicalReaction>
</comment>
<evidence type="ECO:0000256" key="6">
    <source>
        <dbReference type="ARBA" id="ARBA00022692"/>
    </source>
</evidence>
<comment type="pathway">
    <text evidence="2">Protein modification; protein glycosylation.</text>
</comment>
<evidence type="ECO:0000256" key="14">
    <source>
        <dbReference type="ARBA" id="ARBA00039109"/>
    </source>
</evidence>
<evidence type="ECO:0000256" key="5">
    <source>
        <dbReference type="ARBA" id="ARBA00022679"/>
    </source>
</evidence>
<evidence type="ECO:0000256" key="8">
    <source>
        <dbReference type="ARBA" id="ARBA00022989"/>
    </source>
</evidence>
<name>A0AA88NYJ8_TACVA</name>
<accession>A0AA88NYJ8</accession>
<evidence type="ECO:0000313" key="18">
    <source>
        <dbReference type="EMBL" id="KAK2866609.1"/>
    </source>
</evidence>
<evidence type="ECO:0000256" key="10">
    <source>
        <dbReference type="ARBA" id="ARBA00023136"/>
    </source>
</evidence>
<keyword evidence="4" id="KW-0328">Glycosyltransferase</keyword>
<keyword evidence="11" id="KW-1015">Disulfide bond</keyword>
<keyword evidence="9" id="KW-0333">Golgi apparatus</keyword>
<dbReference type="PANTHER" id="PTHR45941">
    <property type="entry name" value="ALPHA-N-ACETYLGALACTOSAMINIDE ALPHA-2,6-SIALYLTRANSFERASE 2-LIKE-RELATED"/>
    <property type="match status" value="1"/>
</dbReference>
<comment type="catalytic activity">
    <reaction evidence="13">
        <text>a beta-D-galactosyl-(1-&gt;3)-N-acetyl-alpha-D-galactosaminyl derivative + CMP-N-acetyl-beta-neuraminate = a beta-D-galactosyl-(1-&gt;3)-[N-acetyl-alpha-neuraminyl-(2-&gt;6)]-N-acetyl-alpha-D-galactosaminyl derivative + CMP + H(+)</text>
        <dbReference type="Rhea" id="RHEA:11136"/>
        <dbReference type="ChEBI" id="CHEBI:15378"/>
        <dbReference type="ChEBI" id="CHEBI:57812"/>
        <dbReference type="ChEBI" id="CHEBI:60377"/>
        <dbReference type="ChEBI" id="CHEBI:133470"/>
        <dbReference type="ChEBI" id="CHEBI:140764"/>
        <dbReference type="EC" id="2.4.3.3"/>
    </reaction>
    <physiologicalReaction direction="left-to-right" evidence="13">
        <dbReference type="Rhea" id="RHEA:11137"/>
    </physiologicalReaction>
</comment>
<dbReference type="InterPro" id="IPR001675">
    <property type="entry name" value="Glyco_trans_29"/>
</dbReference>
<keyword evidence="5" id="KW-0808">Transferase</keyword>
<reference evidence="18" key="1">
    <citation type="submission" date="2023-08" db="EMBL/GenBank/DDBJ databases">
        <title>Pelteobagrus vachellii genome.</title>
        <authorList>
            <person name="Liu H."/>
        </authorList>
    </citation>
    <scope>NUCLEOTIDE SEQUENCE</scope>
    <source>
        <strain evidence="18">PRFRI_2022a</strain>
        <tissue evidence="18">Muscle</tissue>
    </source>
</reference>
<comment type="similarity">
    <text evidence="3">Belongs to the glycosyltransferase 29 family.</text>
</comment>
<evidence type="ECO:0000256" key="12">
    <source>
        <dbReference type="ARBA" id="ARBA00023180"/>
    </source>
</evidence>
<gene>
    <name evidence="18" type="ORF">Q7C36_002665</name>
</gene>
<organism evidence="18 19">
    <name type="scientific">Tachysurus vachellii</name>
    <name type="common">Darkbarbel catfish</name>
    <name type="synonym">Pelteobagrus vachellii</name>
    <dbReference type="NCBI Taxonomy" id="175792"/>
    <lineage>
        <taxon>Eukaryota</taxon>
        <taxon>Metazoa</taxon>
        <taxon>Chordata</taxon>
        <taxon>Craniata</taxon>
        <taxon>Vertebrata</taxon>
        <taxon>Euteleostomi</taxon>
        <taxon>Actinopterygii</taxon>
        <taxon>Neopterygii</taxon>
        <taxon>Teleostei</taxon>
        <taxon>Ostariophysi</taxon>
        <taxon>Siluriformes</taxon>
        <taxon>Bagridae</taxon>
        <taxon>Tachysurus</taxon>
    </lineage>
</organism>
<evidence type="ECO:0000256" key="7">
    <source>
        <dbReference type="ARBA" id="ARBA00022968"/>
    </source>
</evidence>
<evidence type="ECO:0000256" key="2">
    <source>
        <dbReference type="ARBA" id="ARBA00004922"/>
    </source>
</evidence>
<keyword evidence="8 17" id="KW-1133">Transmembrane helix</keyword>
<comment type="caution">
    <text evidence="18">The sequence shown here is derived from an EMBL/GenBank/DDBJ whole genome shotgun (WGS) entry which is preliminary data.</text>
</comment>
<comment type="catalytic activity">
    <reaction evidence="16">
        <text>a 3-O-[N-acetyl-alpha-D-galactosaminyl]-L-threonyl-[protein] + CMP-N-acetyl-beta-neuraminate = a 3-O-[N-acetyl-alpha-neuraminosyl-(2-&gt;6)-N-acetyl-alpha-D-galactosaminyl]-L-threonyl-[protein] + CMP + H(+)</text>
        <dbReference type="Rhea" id="RHEA:81643"/>
        <dbReference type="Rhea" id="RHEA-COMP:11689"/>
        <dbReference type="Rhea" id="RHEA-COMP:19720"/>
        <dbReference type="ChEBI" id="CHEBI:15378"/>
        <dbReference type="ChEBI" id="CHEBI:57812"/>
        <dbReference type="ChEBI" id="CHEBI:60377"/>
        <dbReference type="ChEBI" id="CHEBI:87075"/>
        <dbReference type="ChEBI" id="CHEBI:231970"/>
    </reaction>
    <physiologicalReaction direction="left-to-right" evidence="16">
        <dbReference type="Rhea" id="RHEA:81644"/>
    </physiologicalReaction>
</comment>
<dbReference type="GO" id="GO:0000139">
    <property type="term" value="C:Golgi membrane"/>
    <property type="evidence" value="ECO:0007669"/>
    <property type="project" value="UniProtKB-SubCell"/>
</dbReference>
<dbReference type="Pfam" id="PF00777">
    <property type="entry name" value="Glyco_transf_29"/>
    <property type="match status" value="1"/>
</dbReference>
<dbReference type="Gene3D" id="3.90.1480.20">
    <property type="entry name" value="Glycosyl transferase family 29"/>
    <property type="match status" value="1"/>
</dbReference>
<dbReference type="EC" id="2.4.3.3" evidence="14"/>
<evidence type="ECO:0000256" key="9">
    <source>
        <dbReference type="ARBA" id="ARBA00023034"/>
    </source>
</evidence>
<evidence type="ECO:0000256" key="15">
    <source>
        <dbReference type="ARBA" id="ARBA00050664"/>
    </source>
</evidence>
<sequence>MIFLRKKSQQLVLIILILCFMVGIYLLDLNIDQRRYGEASQLQVIKIYWENYHCWNDMWSFKPALFNKGKKIIQIKDQFTNNDTIVRVYSNEDKMVEQSGNSPLKPVKSDQLSELGFFGDEYAINDDLPQTNCPSSIQKKVFRTDFAKIFLPSVPVLQWAKHYTKPEYERLSHYHGAHGWGSVSADVLNESLAILNTSANRLMFDDREKRENKSQCIRCAVVGNAGILNGSKKGHEIDQNDYVFRTNGAVIKGFEEDVGSRTSFYTFSTNTLRNSLRSYAHIGYKRAPQSTETRYIFLPDHDRDYILMRAASLQIPIPKGKDRSSTPPNYFGSDVTVEKFKMYHPDFIRYLRNRFLHSSRLNGRLKNIYRPSTGAVMLLAALHNCDEVNAYGFMTPDFRKYSDHYYDKTPQRVRFFANHDLRMELKLWQKLHKAGLIKLYMRT</sequence>
<dbReference type="GO" id="GO:0001665">
    <property type="term" value="F:alpha-N-acetylgalactosaminide alpha-2,6-sialyltransferase activity"/>
    <property type="evidence" value="ECO:0007669"/>
    <property type="project" value="UniProtKB-EC"/>
</dbReference>
<keyword evidence="10 17" id="KW-0472">Membrane</keyword>
<keyword evidence="19" id="KW-1185">Reference proteome</keyword>
<evidence type="ECO:0000313" key="19">
    <source>
        <dbReference type="Proteomes" id="UP001187315"/>
    </source>
</evidence>
<proteinExistence type="inferred from homology"/>
<evidence type="ECO:0000256" key="4">
    <source>
        <dbReference type="ARBA" id="ARBA00022676"/>
    </source>
</evidence>
<dbReference type="EMBL" id="JAVHJS010000002">
    <property type="protein sequence ID" value="KAK2866609.1"/>
    <property type="molecule type" value="Genomic_DNA"/>
</dbReference>
<evidence type="ECO:0000256" key="13">
    <source>
        <dbReference type="ARBA" id="ARBA00036348"/>
    </source>
</evidence>
<keyword evidence="7" id="KW-0735">Signal-anchor</keyword>
<dbReference type="PANTHER" id="PTHR45941:SF4">
    <property type="entry name" value="ST6 N-ACETYLGALACTOSAMINIDE ALPHA-2,6-SIALYLTRANSFERASE 2"/>
    <property type="match status" value="1"/>
</dbReference>
<keyword evidence="6 17" id="KW-0812">Transmembrane</keyword>
<keyword evidence="12" id="KW-0325">Glycoprotein</keyword>
<dbReference type="Proteomes" id="UP001187315">
    <property type="component" value="Unassembled WGS sequence"/>
</dbReference>
<evidence type="ECO:0000256" key="11">
    <source>
        <dbReference type="ARBA" id="ARBA00023157"/>
    </source>
</evidence>
<evidence type="ECO:0000256" key="3">
    <source>
        <dbReference type="ARBA" id="ARBA00006003"/>
    </source>
</evidence>
<evidence type="ECO:0000256" key="16">
    <source>
        <dbReference type="ARBA" id="ARBA00052285"/>
    </source>
</evidence>
<dbReference type="AlphaFoldDB" id="A0AA88NYJ8"/>
<evidence type="ECO:0000256" key="1">
    <source>
        <dbReference type="ARBA" id="ARBA00004323"/>
    </source>
</evidence>
<protein>
    <recommendedName>
        <fullName evidence="14">alpha-N-acetylgalactosaminide alpha-2,6-sialyltransferase</fullName>
        <ecNumber evidence="14">2.4.3.3</ecNumber>
    </recommendedName>
</protein>
<dbReference type="InterPro" id="IPR038578">
    <property type="entry name" value="GT29-like_sf"/>
</dbReference>
<evidence type="ECO:0000256" key="17">
    <source>
        <dbReference type="SAM" id="Phobius"/>
    </source>
</evidence>
<feature type="transmembrane region" description="Helical" evidence="17">
    <location>
        <begin position="12"/>
        <end position="31"/>
    </location>
</feature>
<comment type="subcellular location">
    <subcellularLocation>
        <location evidence="1">Golgi apparatus membrane</location>
        <topology evidence="1">Single-pass type II membrane protein</topology>
    </subcellularLocation>
</comment>